<dbReference type="STRING" id="926569.ANT_20270"/>
<dbReference type="eggNOG" id="COG1216">
    <property type="taxonomic scope" value="Bacteria"/>
</dbReference>
<dbReference type="InterPro" id="IPR050834">
    <property type="entry name" value="Glycosyltransf_2"/>
</dbReference>
<gene>
    <name evidence="2" type="ordered locus">ANT_20270</name>
</gene>
<dbReference type="RefSeq" id="WP_013560423.1">
    <property type="nucleotide sequence ID" value="NC_014960.1"/>
</dbReference>
<keyword evidence="2" id="KW-0808">Transferase</keyword>
<evidence type="ECO:0000259" key="1">
    <source>
        <dbReference type="Pfam" id="PF00535"/>
    </source>
</evidence>
<dbReference type="PANTHER" id="PTHR43685">
    <property type="entry name" value="GLYCOSYLTRANSFERASE"/>
    <property type="match status" value="1"/>
</dbReference>
<evidence type="ECO:0000313" key="3">
    <source>
        <dbReference type="Proteomes" id="UP000008922"/>
    </source>
</evidence>
<organism evidence="2 3">
    <name type="scientific">Anaerolinea thermophila (strain DSM 14523 / JCM 11388 / NBRC 100420 / UNI-1)</name>
    <dbReference type="NCBI Taxonomy" id="926569"/>
    <lineage>
        <taxon>Bacteria</taxon>
        <taxon>Bacillati</taxon>
        <taxon>Chloroflexota</taxon>
        <taxon>Anaerolineae</taxon>
        <taxon>Anaerolineales</taxon>
        <taxon>Anaerolineaceae</taxon>
        <taxon>Anaerolinea</taxon>
    </lineage>
</organism>
<dbReference type="PANTHER" id="PTHR43685:SF3">
    <property type="entry name" value="SLR2126 PROTEIN"/>
    <property type="match status" value="1"/>
</dbReference>
<dbReference type="SUPFAM" id="SSF53448">
    <property type="entry name" value="Nucleotide-diphospho-sugar transferases"/>
    <property type="match status" value="1"/>
</dbReference>
<dbReference type="InterPro" id="IPR001173">
    <property type="entry name" value="Glyco_trans_2-like"/>
</dbReference>
<dbReference type="EMBL" id="AP012029">
    <property type="protein sequence ID" value="BAJ64053.1"/>
    <property type="molecule type" value="Genomic_DNA"/>
</dbReference>
<dbReference type="InParanoid" id="E8MXH2"/>
<accession>E8MXH2</accession>
<dbReference type="Pfam" id="PF00535">
    <property type="entry name" value="Glycos_transf_2"/>
    <property type="match status" value="1"/>
</dbReference>
<reference evidence="2 3" key="1">
    <citation type="submission" date="2010-12" db="EMBL/GenBank/DDBJ databases">
        <title>Whole genome sequence of Anaerolinea thermophila UNI-1.</title>
        <authorList>
            <person name="Narita-Yamada S."/>
            <person name="Kishi E."/>
            <person name="Watanabe Y."/>
            <person name="Takasaki K."/>
            <person name="Ankai A."/>
            <person name="Oguchi A."/>
            <person name="Fukui S."/>
            <person name="Takahashi M."/>
            <person name="Yashiro I."/>
            <person name="Hosoyama A."/>
            <person name="Sekiguchi Y."/>
            <person name="Hanada S."/>
            <person name="Fujita N."/>
        </authorList>
    </citation>
    <scope>NUCLEOTIDE SEQUENCE [LARGE SCALE GENOMIC DNA]</scope>
    <source>
        <strain evidence="3">DSM 14523 / JCM 11388 / NBRC 100420 / UNI-1</strain>
    </source>
</reference>
<keyword evidence="2" id="KW-0328">Glycosyltransferase</keyword>
<dbReference type="GO" id="GO:0016757">
    <property type="term" value="F:glycosyltransferase activity"/>
    <property type="evidence" value="ECO:0007669"/>
    <property type="project" value="UniProtKB-KW"/>
</dbReference>
<dbReference type="OrthoDB" id="9771846at2"/>
<proteinExistence type="predicted"/>
<feature type="domain" description="Glycosyltransferase 2-like" evidence="1">
    <location>
        <begin position="17"/>
        <end position="172"/>
    </location>
</feature>
<sequence>MTATAPNIPLPYFPFVSIVIPVYNGRKTIQTCLEAILQQEYPREQYEVIVVDNNSSDGTPDLVQKYPVKLVYEKEIQGPHAATNTGVKEAKGEILVFTDSDCVPEPDWLRRLIAPFSDDSVVGTGGRIEAYKPSTPVERFLDQMKPFKNAYQASPNFPAALITGNCAIRREDFMAAGMFNPNMYTGAEVDLSYRVQLQTGKRVIYVPEAVVYHIFSPTVKRLGRHFYIYGYSEILLGTIYKDVPGYPWTPTEQFKIMLRQVKALFTYLASFGFRVISYPFRRKVDQDYFLTPLFWFWVELNNLRGKIEGLWVTRLYRRKFWEKGVRVI</sequence>
<dbReference type="AlphaFoldDB" id="E8MXH2"/>
<dbReference type="Proteomes" id="UP000008922">
    <property type="component" value="Chromosome"/>
</dbReference>
<dbReference type="KEGG" id="atm:ANT_20270"/>
<protein>
    <submittedName>
        <fullName evidence="2">Glycosyltransferase</fullName>
        <ecNumber evidence="2">2.4.-.-</ecNumber>
    </submittedName>
</protein>
<dbReference type="HOGENOM" id="CLU_025996_19_2_0"/>
<keyword evidence="3" id="KW-1185">Reference proteome</keyword>
<dbReference type="Gene3D" id="3.90.550.10">
    <property type="entry name" value="Spore Coat Polysaccharide Biosynthesis Protein SpsA, Chain A"/>
    <property type="match status" value="1"/>
</dbReference>
<name>E8MXH2_ANATU</name>
<evidence type="ECO:0000313" key="2">
    <source>
        <dbReference type="EMBL" id="BAJ64053.1"/>
    </source>
</evidence>
<dbReference type="EC" id="2.4.-.-" evidence="2"/>
<dbReference type="InterPro" id="IPR029044">
    <property type="entry name" value="Nucleotide-diphossugar_trans"/>
</dbReference>